<dbReference type="AlphaFoldDB" id="A0A098S0C6"/>
<name>A0A098S0C6_9BACT</name>
<gene>
    <name evidence="1" type="ORF">IX84_27440</name>
</gene>
<comment type="caution">
    <text evidence="1">The sequence shown here is derived from an EMBL/GenBank/DDBJ whole genome shotgun (WGS) entry which is preliminary data.</text>
</comment>
<evidence type="ECO:0000313" key="1">
    <source>
        <dbReference type="EMBL" id="KGE85258.1"/>
    </source>
</evidence>
<dbReference type="OrthoDB" id="1263561at2"/>
<sequence length="151" mass="17097">MKYPFGFLVLVLLLWSCSKTIIPYERTGKVNAISHENAIVVLSSQGQAEHLDKSVYHAERNAFENLLFKGIPNTNQESPMVPNEYLALEDNGVILERLLVNQGYKRFIMDSYTSHSSVSCGVTFVDQVIKIDLRGLRNFLQEEGITKKFGL</sequence>
<proteinExistence type="predicted"/>
<dbReference type="STRING" id="1524460.IX84_27440"/>
<organism evidence="1 2">
    <name type="scientific">Phaeodactylibacter xiamenensis</name>
    <dbReference type="NCBI Taxonomy" id="1524460"/>
    <lineage>
        <taxon>Bacteria</taxon>
        <taxon>Pseudomonadati</taxon>
        <taxon>Bacteroidota</taxon>
        <taxon>Saprospiria</taxon>
        <taxon>Saprospirales</taxon>
        <taxon>Haliscomenobacteraceae</taxon>
        <taxon>Phaeodactylibacter</taxon>
    </lineage>
</organism>
<accession>A0A098S0C6</accession>
<keyword evidence="2" id="KW-1185">Reference proteome</keyword>
<dbReference type="EMBL" id="JPOS01000090">
    <property type="protein sequence ID" value="KGE85258.1"/>
    <property type="molecule type" value="Genomic_DNA"/>
</dbReference>
<dbReference type="Proteomes" id="UP000029736">
    <property type="component" value="Unassembled WGS sequence"/>
</dbReference>
<evidence type="ECO:0000313" key="2">
    <source>
        <dbReference type="Proteomes" id="UP000029736"/>
    </source>
</evidence>
<protein>
    <submittedName>
        <fullName evidence="1">Uncharacterized protein</fullName>
    </submittedName>
</protein>
<dbReference type="RefSeq" id="WP_044228188.1">
    <property type="nucleotide sequence ID" value="NZ_JBKAGJ010000004.1"/>
</dbReference>
<reference evidence="1 2" key="1">
    <citation type="journal article" date="2014" name="Int. J. Syst. Evol. Microbiol.">
        <title>Phaeodactylibacter xiamenensis gen. nov., sp. nov., a member of the family Saprospiraceae isolated from the marine alga Phaeodactylum tricornutum.</title>
        <authorList>
            <person name="Chen Z.Jr."/>
            <person name="Lei X."/>
            <person name="Lai Q."/>
            <person name="Li Y."/>
            <person name="Zhang B."/>
            <person name="Zhang J."/>
            <person name="Zhang H."/>
            <person name="Yang L."/>
            <person name="Zheng W."/>
            <person name="Tian Y."/>
            <person name="Yu Z."/>
            <person name="Xu H.Jr."/>
            <person name="Zheng T."/>
        </authorList>
    </citation>
    <scope>NUCLEOTIDE SEQUENCE [LARGE SCALE GENOMIC DNA]</scope>
    <source>
        <strain evidence="1 2">KD52</strain>
    </source>
</reference>